<evidence type="ECO:0000256" key="3">
    <source>
        <dbReference type="PROSITE-ProRule" id="PRU01278"/>
    </source>
</evidence>
<dbReference type="AlphaFoldDB" id="A0A1M7QW58"/>
<accession>A0A1M7QW58</accession>
<proteinExistence type="inferred from homology"/>
<evidence type="ECO:0000313" key="5">
    <source>
        <dbReference type="EMBL" id="SHN35820.1"/>
    </source>
</evidence>
<dbReference type="InterPro" id="IPR000249">
    <property type="entry name" value="BMC_dom"/>
</dbReference>
<dbReference type="EMBL" id="FRCZ01000010">
    <property type="protein sequence ID" value="SHN35820.1"/>
    <property type="molecule type" value="Genomic_DNA"/>
</dbReference>
<dbReference type="GO" id="GO:0031469">
    <property type="term" value="C:bacterial microcompartment"/>
    <property type="evidence" value="ECO:0007669"/>
    <property type="project" value="UniProtKB-SubCell"/>
</dbReference>
<comment type="similarity">
    <text evidence="3">Belongs to the bacterial microcompartments protein family.</text>
</comment>
<organism evidence="5 6">
    <name type="scientific">Gracilibacillus kekensis</name>
    <dbReference type="NCBI Taxonomy" id="1027249"/>
    <lineage>
        <taxon>Bacteria</taxon>
        <taxon>Bacillati</taxon>
        <taxon>Bacillota</taxon>
        <taxon>Bacilli</taxon>
        <taxon>Bacillales</taxon>
        <taxon>Bacillaceae</taxon>
        <taxon>Gracilibacillus</taxon>
    </lineage>
</organism>
<dbReference type="CDD" id="cd07045">
    <property type="entry name" value="BMC_CcmK_like"/>
    <property type="match status" value="1"/>
</dbReference>
<dbReference type="PROSITE" id="PS51930">
    <property type="entry name" value="BMC_2"/>
    <property type="match status" value="1"/>
</dbReference>
<keyword evidence="2" id="KW-1283">Bacterial microcompartment</keyword>
<dbReference type="Gene3D" id="3.30.70.1710">
    <property type="match status" value="1"/>
</dbReference>
<sequence>MKKSLGLIEVIGTVTATIAIDAMSKHAFVEVTKFDQAGSGLLTIMIEGDLASVQAALEVGADQASMHGQVVAVKVIPKPDQQLYGKLIPNKEGESS</sequence>
<gene>
    <name evidence="5" type="ORF">SAMN05216179_3643</name>
</gene>
<dbReference type="PANTHER" id="PTHR33941:SF11">
    <property type="entry name" value="BACTERIAL MICROCOMPARTMENT SHELL PROTEIN PDUJ"/>
    <property type="match status" value="1"/>
</dbReference>
<dbReference type="Pfam" id="PF00936">
    <property type="entry name" value="BMC"/>
    <property type="match status" value="1"/>
</dbReference>
<dbReference type="RefSeq" id="WP_073203234.1">
    <property type="nucleotide sequence ID" value="NZ_FRCZ01000010.1"/>
</dbReference>
<dbReference type="STRING" id="1027249.SAMN05216179_3643"/>
<dbReference type="Proteomes" id="UP000184184">
    <property type="component" value="Unassembled WGS sequence"/>
</dbReference>
<protein>
    <submittedName>
        <fullName evidence="5">BMC domain-containing protein</fullName>
    </submittedName>
</protein>
<dbReference type="InterPro" id="IPR050575">
    <property type="entry name" value="BMC_shell"/>
</dbReference>
<evidence type="ECO:0000256" key="1">
    <source>
        <dbReference type="ARBA" id="ARBA00024322"/>
    </source>
</evidence>
<comment type="subcellular location">
    <subcellularLocation>
        <location evidence="1">Bacterial microcompartment</location>
    </subcellularLocation>
</comment>
<keyword evidence="6" id="KW-1185">Reference proteome</keyword>
<dbReference type="PANTHER" id="PTHR33941">
    <property type="entry name" value="PROPANEDIOL UTILIZATION PROTEIN PDUA"/>
    <property type="match status" value="1"/>
</dbReference>
<dbReference type="SUPFAM" id="SSF143414">
    <property type="entry name" value="CcmK-like"/>
    <property type="match status" value="1"/>
</dbReference>
<evidence type="ECO:0000313" key="6">
    <source>
        <dbReference type="Proteomes" id="UP000184184"/>
    </source>
</evidence>
<dbReference type="OrthoDB" id="2619476at2"/>
<reference evidence="5 6" key="1">
    <citation type="submission" date="2016-11" db="EMBL/GenBank/DDBJ databases">
        <authorList>
            <person name="Jaros S."/>
            <person name="Januszkiewicz K."/>
            <person name="Wedrychowicz H."/>
        </authorList>
    </citation>
    <scope>NUCLEOTIDE SEQUENCE [LARGE SCALE GENOMIC DNA]</scope>
    <source>
        <strain evidence="5 6">CGMCC 1.10681</strain>
    </source>
</reference>
<dbReference type="SMART" id="SM00877">
    <property type="entry name" value="BMC"/>
    <property type="match status" value="1"/>
</dbReference>
<evidence type="ECO:0000256" key="2">
    <source>
        <dbReference type="ARBA" id="ARBA00024446"/>
    </source>
</evidence>
<evidence type="ECO:0000259" key="4">
    <source>
        <dbReference type="PROSITE" id="PS51930"/>
    </source>
</evidence>
<dbReference type="InterPro" id="IPR044872">
    <property type="entry name" value="CcmK/CsoS1_BMC"/>
</dbReference>
<name>A0A1M7QW58_9BACI</name>
<feature type="domain" description="BMC" evidence="4">
    <location>
        <begin position="4"/>
        <end position="88"/>
    </location>
</feature>
<dbReference type="InterPro" id="IPR037233">
    <property type="entry name" value="CcmK-like_sf"/>
</dbReference>